<gene>
    <name evidence="3" type="ORF">PgNI_04512</name>
</gene>
<organism evidence="2 3">
    <name type="scientific">Pyricularia grisea</name>
    <name type="common">Crabgrass-specific blast fungus</name>
    <name type="synonym">Magnaporthe grisea</name>
    <dbReference type="NCBI Taxonomy" id="148305"/>
    <lineage>
        <taxon>Eukaryota</taxon>
        <taxon>Fungi</taxon>
        <taxon>Dikarya</taxon>
        <taxon>Ascomycota</taxon>
        <taxon>Pezizomycotina</taxon>
        <taxon>Sordariomycetes</taxon>
        <taxon>Sordariomycetidae</taxon>
        <taxon>Magnaporthales</taxon>
        <taxon>Pyriculariaceae</taxon>
        <taxon>Pyricularia</taxon>
    </lineage>
</organism>
<reference evidence="3" key="3">
    <citation type="submission" date="2025-08" db="UniProtKB">
        <authorList>
            <consortium name="RefSeq"/>
        </authorList>
    </citation>
    <scope>IDENTIFICATION</scope>
    <source>
        <strain evidence="3">NI907</strain>
    </source>
</reference>
<reference evidence="3" key="1">
    <citation type="journal article" date="2019" name="Mol. Biol. Evol.">
        <title>Blast fungal genomes show frequent chromosomal changes, gene gains and losses, and effector gene turnover.</title>
        <authorList>
            <person name="Gomez Luciano L.B."/>
            <person name="Jason Tsai I."/>
            <person name="Chuma I."/>
            <person name="Tosa Y."/>
            <person name="Chen Y.H."/>
            <person name="Li J.Y."/>
            <person name="Li M.Y."/>
            <person name="Jade Lu M.Y."/>
            <person name="Nakayashiki H."/>
            <person name="Li W.H."/>
        </authorList>
    </citation>
    <scope>NUCLEOTIDE SEQUENCE</scope>
    <source>
        <strain evidence="3">NI907</strain>
    </source>
</reference>
<name>A0A6P8BDI0_PYRGI</name>
<evidence type="ECO:0000313" key="2">
    <source>
        <dbReference type="Proteomes" id="UP000515153"/>
    </source>
</evidence>
<protein>
    <submittedName>
        <fullName evidence="3">Uncharacterized protein</fullName>
    </submittedName>
</protein>
<accession>A0A6P8BDI0</accession>
<sequence>MRFYVTAAVISALCSAVIATPGHGNTLAILEARQPVSKTAKSYAKERPSRAKECSQVGEYCYKSEDCCGTLLCGGDGCFVSKYSA</sequence>
<dbReference type="KEGG" id="pgri:PgNI_04512"/>
<keyword evidence="2" id="KW-1185">Reference proteome</keyword>
<evidence type="ECO:0000256" key="1">
    <source>
        <dbReference type="SAM" id="SignalP"/>
    </source>
</evidence>
<feature type="chain" id="PRO_5027729633" evidence="1">
    <location>
        <begin position="20"/>
        <end position="85"/>
    </location>
</feature>
<dbReference type="AlphaFoldDB" id="A0A6P8BDI0"/>
<evidence type="ECO:0000313" key="3">
    <source>
        <dbReference type="RefSeq" id="XP_030985084.1"/>
    </source>
</evidence>
<dbReference type="GeneID" id="41959466"/>
<feature type="signal peptide" evidence="1">
    <location>
        <begin position="1"/>
        <end position="19"/>
    </location>
</feature>
<reference evidence="3" key="2">
    <citation type="submission" date="2019-10" db="EMBL/GenBank/DDBJ databases">
        <authorList>
            <consortium name="NCBI Genome Project"/>
        </authorList>
    </citation>
    <scope>NUCLEOTIDE SEQUENCE</scope>
    <source>
        <strain evidence="3">NI907</strain>
    </source>
</reference>
<dbReference type="RefSeq" id="XP_030985084.1">
    <property type="nucleotide sequence ID" value="XM_031124557.1"/>
</dbReference>
<keyword evidence="1" id="KW-0732">Signal</keyword>
<proteinExistence type="predicted"/>
<dbReference type="Proteomes" id="UP000515153">
    <property type="component" value="Unplaced"/>
</dbReference>